<keyword evidence="2" id="KW-1185">Reference proteome</keyword>
<organism evidence="1 2">
    <name type="scientific">Oceanidesulfovibrio indonesiensis</name>
    <dbReference type="NCBI Taxonomy" id="54767"/>
    <lineage>
        <taxon>Bacteria</taxon>
        <taxon>Pseudomonadati</taxon>
        <taxon>Thermodesulfobacteriota</taxon>
        <taxon>Desulfovibrionia</taxon>
        <taxon>Desulfovibrionales</taxon>
        <taxon>Desulfovibrionaceae</taxon>
        <taxon>Oceanidesulfovibrio</taxon>
    </lineage>
</organism>
<dbReference type="PANTHER" id="PTHR30087">
    <property type="entry name" value="INNER MEMBRANE PROTEIN"/>
    <property type="match status" value="1"/>
</dbReference>
<dbReference type="OrthoDB" id="495783at2"/>
<accession>A0A7M3MHG8</accession>
<comment type="caution">
    <text evidence="1">The sequence shown here is derived from an EMBL/GenBank/DDBJ whole genome shotgun (WGS) entry which is preliminary data.</text>
</comment>
<proteinExistence type="predicted"/>
<dbReference type="Pfam" id="PF04463">
    <property type="entry name" value="2-thiour_desulf"/>
    <property type="match status" value="1"/>
</dbReference>
<reference evidence="1 2" key="1">
    <citation type="submission" date="2018-06" db="EMBL/GenBank/DDBJ databases">
        <title>Complete genome of Desulfovibrio indonesiensis P37SLT.</title>
        <authorList>
            <person name="Crispim J.S."/>
            <person name="Vidigal P.M.P."/>
            <person name="Silva L.C.F."/>
            <person name="Laguardia C.N."/>
            <person name="Araujo L.C."/>
            <person name="Dias R.S."/>
            <person name="Sousa M.P."/>
            <person name="Paula S.O."/>
            <person name="Silva C."/>
        </authorList>
    </citation>
    <scope>NUCLEOTIDE SEQUENCE [LARGE SCALE GENOMIC DNA]</scope>
    <source>
        <strain evidence="1 2">P37SLT</strain>
    </source>
</reference>
<dbReference type="Proteomes" id="UP000448292">
    <property type="component" value="Unassembled WGS sequence"/>
</dbReference>
<protein>
    <submittedName>
        <fullName evidence="1">DUF523 domain-containing protein</fullName>
    </submittedName>
</protein>
<dbReference type="EMBL" id="QMIE01000004">
    <property type="protein sequence ID" value="TVM18480.1"/>
    <property type="molecule type" value="Genomic_DNA"/>
</dbReference>
<dbReference type="AlphaFoldDB" id="A0A7M3MHG8"/>
<gene>
    <name evidence="1" type="ORF">DPQ33_05625</name>
</gene>
<name>A0A7M3MHG8_9BACT</name>
<dbReference type="InterPro" id="IPR007553">
    <property type="entry name" value="2-thiour_desulf"/>
</dbReference>
<dbReference type="PANTHER" id="PTHR30087:SF1">
    <property type="entry name" value="HYPOTHETICAL CYTOSOLIC PROTEIN"/>
    <property type="match status" value="1"/>
</dbReference>
<evidence type="ECO:0000313" key="1">
    <source>
        <dbReference type="EMBL" id="TVM18480.1"/>
    </source>
</evidence>
<sequence>MNGDVEAALLEAKLFALPGPIAVSACLAGLPTRYDGSHKAHSVVARLLAAGKAIPLCPEQLGGLPTPRKPYERYEGRVLDPDGGDVTEAFELGAEAAVALCKQAGVRAAVLQPRSPSCGSGMVYDGTFSGVLVPGNGVFAQKLAEAGIELVNVQEFEACGSAPDDQAASRPQA</sequence>
<evidence type="ECO:0000313" key="2">
    <source>
        <dbReference type="Proteomes" id="UP000448292"/>
    </source>
</evidence>